<evidence type="ECO:0000256" key="3">
    <source>
        <dbReference type="ARBA" id="ARBA00023125"/>
    </source>
</evidence>
<reference evidence="9" key="1">
    <citation type="journal article" date="2005" name="Nature">
        <title>Sequencing of Aspergillus nidulans and comparative analysis with A. fumigatus and A. oryzae.</title>
        <authorList>
            <person name="Galagan J.E."/>
            <person name="Calvo S.E."/>
            <person name="Cuomo C."/>
            <person name="Ma L.J."/>
            <person name="Wortman J.R."/>
            <person name="Batzoglou S."/>
            <person name="Lee S.I."/>
            <person name="Basturkmen M."/>
            <person name="Spevak C.C."/>
            <person name="Clutterbuck J."/>
            <person name="Kapitonov V."/>
            <person name="Jurka J."/>
            <person name="Scazzocchio C."/>
            <person name="Farman M."/>
            <person name="Butler J."/>
            <person name="Purcell S."/>
            <person name="Harris S."/>
            <person name="Braus G.H."/>
            <person name="Draht O."/>
            <person name="Busch S."/>
            <person name="D'Enfert C."/>
            <person name="Bouchier C."/>
            <person name="Goldman G.H."/>
            <person name="Bell-Pedersen D."/>
            <person name="Griffiths-Jones S."/>
            <person name="Doonan J.H."/>
            <person name="Yu J."/>
            <person name="Vienken K."/>
            <person name="Pain A."/>
            <person name="Freitag M."/>
            <person name="Selker E.U."/>
            <person name="Archer D.B."/>
            <person name="Penalva M.A."/>
            <person name="Oakley B.R."/>
            <person name="Momany M."/>
            <person name="Tanaka T."/>
            <person name="Kumagai T."/>
            <person name="Asai K."/>
            <person name="Machida M."/>
            <person name="Nierman W.C."/>
            <person name="Denning D.W."/>
            <person name="Caddick M."/>
            <person name="Hynes M."/>
            <person name="Paoletti M."/>
            <person name="Fischer R."/>
            <person name="Miller B."/>
            <person name="Dyer P."/>
            <person name="Sachs M.S."/>
            <person name="Osmani S.A."/>
            <person name="Birren B.W."/>
        </authorList>
    </citation>
    <scope>NUCLEOTIDE SEQUENCE [LARGE SCALE GENOMIC DNA]</scope>
    <source>
        <strain evidence="9">FGSC A4 / ATCC 38163 / CBS 112.46 / NRRL 194 / M139</strain>
    </source>
</reference>
<dbReference type="InterPro" id="IPR001138">
    <property type="entry name" value="Zn2Cys6_DnaBD"/>
</dbReference>
<organism evidence="8 9">
    <name type="scientific">Emericella nidulans (strain FGSC A4 / ATCC 38163 / CBS 112.46 / NRRL 194 / M139)</name>
    <name type="common">Aspergillus nidulans</name>
    <dbReference type="NCBI Taxonomy" id="227321"/>
    <lineage>
        <taxon>Eukaryota</taxon>
        <taxon>Fungi</taxon>
        <taxon>Dikarya</taxon>
        <taxon>Ascomycota</taxon>
        <taxon>Pezizomycotina</taxon>
        <taxon>Eurotiomycetes</taxon>
        <taxon>Eurotiomycetidae</taxon>
        <taxon>Eurotiales</taxon>
        <taxon>Aspergillaceae</taxon>
        <taxon>Aspergillus</taxon>
        <taxon>Aspergillus subgen. Nidulantes</taxon>
    </lineage>
</organism>
<dbReference type="InParanoid" id="C8V1F6"/>
<keyword evidence="3" id="KW-0238">DNA-binding</keyword>
<dbReference type="RefSeq" id="XP_050467139.1">
    <property type="nucleotide sequence ID" value="XM_050613358.1"/>
</dbReference>
<feature type="domain" description="Zn(2)-C6 fungal-type" evidence="7">
    <location>
        <begin position="20"/>
        <end position="53"/>
    </location>
</feature>
<gene>
    <name evidence="8" type="ORF">ANIA_06667</name>
</gene>
<dbReference type="PROSITE" id="PS00463">
    <property type="entry name" value="ZN2_CY6_FUNGAL_1"/>
    <property type="match status" value="1"/>
</dbReference>
<evidence type="ECO:0000256" key="4">
    <source>
        <dbReference type="ARBA" id="ARBA00023163"/>
    </source>
</evidence>
<dbReference type="KEGG" id="ani:ANIA_06667"/>
<keyword evidence="2" id="KW-0805">Transcription regulation</keyword>
<dbReference type="GO" id="GO:0000981">
    <property type="term" value="F:DNA-binding transcription factor activity, RNA polymerase II-specific"/>
    <property type="evidence" value="ECO:0007669"/>
    <property type="project" value="InterPro"/>
</dbReference>
<evidence type="ECO:0000256" key="1">
    <source>
        <dbReference type="ARBA" id="ARBA00022723"/>
    </source>
</evidence>
<dbReference type="PROSITE" id="PS50048">
    <property type="entry name" value="ZN2_CY6_FUNGAL_2"/>
    <property type="match status" value="1"/>
</dbReference>
<dbReference type="SUPFAM" id="SSF57701">
    <property type="entry name" value="Zn2/Cys6 DNA-binding domain"/>
    <property type="match status" value="1"/>
</dbReference>
<keyword evidence="5" id="KW-0539">Nucleus</keyword>
<evidence type="ECO:0000313" key="9">
    <source>
        <dbReference type="Proteomes" id="UP000000560"/>
    </source>
</evidence>
<dbReference type="PANTHER" id="PTHR47840:SF4">
    <property type="entry name" value="ZN(II)2CYS6 TRANSCRIPTION FACTOR (EUROFUNG)"/>
    <property type="match status" value="1"/>
</dbReference>
<dbReference type="EMBL" id="BN001301">
    <property type="protein sequence ID" value="CBF71211.1"/>
    <property type="molecule type" value="Genomic_DNA"/>
</dbReference>
<dbReference type="SMART" id="SM00906">
    <property type="entry name" value="Fungal_trans"/>
    <property type="match status" value="1"/>
</dbReference>
<dbReference type="STRING" id="227321.C8V1F6"/>
<protein>
    <submittedName>
        <fullName evidence="8">Zn(II)2Cys6 transcription factor (Eurofung)</fullName>
    </submittedName>
</protein>
<evidence type="ECO:0000256" key="2">
    <source>
        <dbReference type="ARBA" id="ARBA00023015"/>
    </source>
</evidence>
<accession>C8V1F6</accession>
<feature type="region of interest" description="Disordered" evidence="6">
    <location>
        <begin position="87"/>
        <end position="124"/>
    </location>
</feature>
<evidence type="ECO:0000256" key="5">
    <source>
        <dbReference type="ARBA" id="ARBA00023242"/>
    </source>
</evidence>
<dbReference type="InterPro" id="IPR036864">
    <property type="entry name" value="Zn2-C6_fun-type_DNA-bd_sf"/>
</dbReference>
<dbReference type="GO" id="GO:0003677">
    <property type="term" value="F:DNA binding"/>
    <property type="evidence" value="ECO:0007669"/>
    <property type="project" value="UniProtKB-KW"/>
</dbReference>
<dbReference type="CDD" id="cd12148">
    <property type="entry name" value="fungal_TF_MHR"/>
    <property type="match status" value="1"/>
</dbReference>
<dbReference type="Gene3D" id="4.10.240.10">
    <property type="entry name" value="Zn(2)-C6 fungal-type DNA-binding domain"/>
    <property type="match status" value="1"/>
</dbReference>
<dbReference type="InterPro" id="IPR007219">
    <property type="entry name" value="XnlR_reg_dom"/>
</dbReference>
<dbReference type="OMA" id="PAQWWIM"/>
<dbReference type="GO" id="GO:0008270">
    <property type="term" value="F:zinc ion binding"/>
    <property type="evidence" value="ECO:0007669"/>
    <property type="project" value="InterPro"/>
</dbReference>
<dbReference type="Pfam" id="PF00172">
    <property type="entry name" value="Zn_clus"/>
    <property type="match status" value="1"/>
</dbReference>
<sequence length="706" mass="77563">MLDEDIHLPKRRKVRKGTQSCWECKRRKVRCMFSSAGHAICNNCRRRGTACVSQELPDTTGTSSGQSQVEARLSLVEELIERLVDARATPSLERDGPDAGSPVYRAVPSRPPTTTRPLPVGPGPDQYEELSRDLLDVWPSRDDLETISSLPVGLLCLPLCWRTCALPGDQSPREMLKLPASGAHPVLIAQRLLRLGIFLQGVPPAAIKQLGDRGVSYRETMTRSVERAIALVTTNDELITSVEGLECIMMEVMYQNYAGNLRRAWMAVKRAISAAQIMGFHRAQDLPASRFLDPATRAAFDADNICFRLVQMDHYLSLMLGLPQTAPEGRFAIPTDLPDLDPQDRLERLHCTVSGRIVQRNDAGINDLSITCEADKLLQTAAAEMPPQWWLPPTFSEDSNLVADTIRLMIQFTHHHLLARLHLPYMLRSSTSTDHNHDRSRTIAVNASRELLSRYILFRSRNPADYYCRGCDFLAFVATTIMCLAHINTNTHSNSNNTNPFDPLTHSRPTDRGLMERTAEIIASTAAAEYGVSEAIAPKLNRIIRHLLDVESNAANGTIYSTSTSSSAADGDEGEIGGALSQGGKSLQIRIPYFGTIRLERGHGSILKGSEVEVQGQGTAAGSYGMASAHAEVPVSSSWGVDHDIRTSHSQVPISNESGGIESQLDSMYSGAEDDWNLQGIDVALFDSLFRGIGIPDADTNGEAWI</sequence>
<feature type="region of interest" description="Disordered" evidence="6">
    <location>
        <begin position="562"/>
        <end position="581"/>
    </location>
</feature>
<keyword evidence="9" id="KW-1185">Reference proteome</keyword>
<evidence type="ECO:0000313" key="8">
    <source>
        <dbReference type="EMBL" id="CBF71211.1"/>
    </source>
</evidence>
<evidence type="ECO:0000259" key="7">
    <source>
        <dbReference type="PROSITE" id="PS50048"/>
    </source>
</evidence>
<dbReference type="eggNOG" id="ENOG502SJ8Q">
    <property type="taxonomic scope" value="Eukaryota"/>
</dbReference>
<reference evidence="9" key="2">
    <citation type="journal article" date="2009" name="Fungal Genet. Biol.">
        <title>The 2008 update of the Aspergillus nidulans genome annotation: a community effort.</title>
        <authorList>
            <person name="Wortman J.R."/>
            <person name="Gilsenan J.M."/>
            <person name="Joardar V."/>
            <person name="Deegan J."/>
            <person name="Clutterbuck J."/>
            <person name="Andersen M.R."/>
            <person name="Archer D."/>
            <person name="Bencina M."/>
            <person name="Braus G."/>
            <person name="Coutinho P."/>
            <person name="von Dohren H."/>
            <person name="Doonan J."/>
            <person name="Driessen A.J."/>
            <person name="Durek P."/>
            <person name="Espeso E."/>
            <person name="Fekete E."/>
            <person name="Flipphi M."/>
            <person name="Estrada C.G."/>
            <person name="Geysens S."/>
            <person name="Goldman G."/>
            <person name="de Groot P.W."/>
            <person name="Hansen K."/>
            <person name="Harris S.D."/>
            <person name="Heinekamp T."/>
            <person name="Helmstaedt K."/>
            <person name="Henrissat B."/>
            <person name="Hofmann G."/>
            <person name="Homan T."/>
            <person name="Horio T."/>
            <person name="Horiuchi H."/>
            <person name="James S."/>
            <person name="Jones M."/>
            <person name="Karaffa L."/>
            <person name="Karanyi Z."/>
            <person name="Kato M."/>
            <person name="Keller N."/>
            <person name="Kelly D.E."/>
            <person name="Kiel J.A."/>
            <person name="Kim J.M."/>
            <person name="van der Klei I.J."/>
            <person name="Klis F.M."/>
            <person name="Kovalchuk A."/>
            <person name="Krasevec N."/>
            <person name="Kubicek C.P."/>
            <person name="Liu B."/>
            <person name="Maccabe A."/>
            <person name="Meyer V."/>
            <person name="Mirabito P."/>
            <person name="Miskei M."/>
            <person name="Mos M."/>
            <person name="Mullins J."/>
            <person name="Nelson D.R."/>
            <person name="Nielsen J."/>
            <person name="Oakley B.R."/>
            <person name="Osmani S.A."/>
            <person name="Pakula T."/>
            <person name="Paszewski A."/>
            <person name="Paulsen I."/>
            <person name="Pilsyk S."/>
            <person name="Pocsi I."/>
            <person name="Punt P.J."/>
            <person name="Ram A.F."/>
            <person name="Ren Q."/>
            <person name="Robellet X."/>
            <person name="Robson G."/>
            <person name="Seiboth B."/>
            <person name="van Solingen P."/>
            <person name="Specht T."/>
            <person name="Sun J."/>
            <person name="Taheri-Talesh N."/>
            <person name="Takeshita N."/>
            <person name="Ussery D."/>
            <person name="vanKuyk P.A."/>
            <person name="Visser H."/>
            <person name="van de Vondervoort P.J."/>
            <person name="de Vries R.P."/>
            <person name="Walton J."/>
            <person name="Xiang X."/>
            <person name="Xiong Y."/>
            <person name="Zeng A.P."/>
            <person name="Brandt B.W."/>
            <person name="Cornell M.J."/>
            <person name="van den Hondel C.A."/>
            <person name="Visser J."/>
            <person name="Oliver S.G."/>
            <person name="Turner G."/>
        </authorList>
    </citation>
    <scope>GENOME REANNOTATION</scope>
    <source>
        <strain evidence="9">FGSC A4 / ATCC 38163 / CBS 112.46 / NRRL 194 / M139</strain>
    </source>
</reference>
<keyword evidence="1" id="KW-0479">Metal-binding</keyword>
<dbReference type="GO" id="GO:0006351">
    <property type="term" value="P:DNA-templated transcription"/>
    <property type="evidence" value="ECO:0007669"/>
    <property type="project" value="InterPro"/>
</dbReference>
<name>C8V1F6_EMENI</name>
<dbReference type="HOGENOM" id="CLU_004804_0_1_1"/>
<proteinExistence type="predicted"/>
<dbReference type="Proteomes" id="UP000000560">
    <property type="component" value="Chromosome I"/>
</dbReference>
<dbReference type="CDD" id="cd00067">
    <property type="entry name" value="GAL4"/>
    <property type="match status" value="1"/>
</dbReference>
<evidence type="ECO:0000256" key="6">
    <source>
        <dbReference type="SAM" id="MobiDB-lite"/>
    </source>
</evidence>
<dbReference type="OrthoDB" id="5392779at2759"/>
<dbReference type="PANTHER" id="PTHR47840">
    <property type="entry name" value="ZN(II)2CYS6 TRANSCRIPTION FACTOR (EUROFUNG)-RELATED"/>
    <property type="match status" value="1"/>
</dbReference>
<dbReference type="VEuPathDB" id="FungiDB:AN6667"/>
<dbReference type="GeneID" id="2870453"/>
<dbReference type="AlphaFoldDB" id="C8V1F6"/>
<dbReference type="SMART" id="SM00066">
    <property type="entry name" value="GAL4"/>
    <property type="match status" value="1"/>
</dbReference>
<keyword evidence="4" id="KW-0804">Transcription</keyword>